<accession>A0A7J6HUK0</accession>
<dbReference type="GO" id="GO:0046316">
    <property type="term" value="F:gluconokinase activity"/>
    <property type="evidence" value="ECO:0007669"/>
    <property type="project" value="UniProtKB-EC"/>
</dbReference>
<dbReference type="Gene3D" id="1.25.40.10">
    <property type="entry name" value="Tetratricopeptide repeat domain"/>
    <property type="match status" value="4"/>
</dbReference>
<evidence type="ECO:0000256" key="3">
    <source>
        <dbReference type="ARBA" id="ARBA00008420"/>
    </source>
</evidence>
<dbReference type="EMBL" id="JAATIQ010000022">
    <property type="protein sequence ID" value="KAF4398967.1"/>
    <property type="molecule type" value="Genomic_DNA"/>
</dbReference>
<evidence type="ECO:0000256" key="8">
    <source>
        <dbReference type="ARBA" id="ARBA00022777"/>
    </source>
</evidence>
<comment type="caution">
    <text evidence="13">The sequence shown here is derived from an EMBL/GenBank/DDBJ whole genome shotgun (WGS) entry which is preliminary data.</text>
</comment>
<comment type="catalytic activity">
    <reaction evidence="11">
        <text>D-gluconate + ATP = 6-phospho-D-gluconate + ADP + H(+)</text>
        <dbReference type="Rhea" id="RHEA:19433"/>
        <dbReference type="ChEBI" id="CHEBI:15378"/>
        <dbReference type="ChEBI" id="CHEBI:18391"/>
        <dbReference type="ChEBI" id="CHEBI:30616"/>
        <dbReference type="ChEBI" id="CHEBI:58759"/>
        <dbReference type="ChEBI" id="CHEBI:456216"/>
        <dbReference type="EC" id="2.7.1.12"/>
    </reaction>
</comment>
<dbReference type="Pfam" id="PF13041">
    <property type="entry name" value="PPR_2"/>
    <property type="match status" value="3"/>
</dbReference>
<feature type="repeat" description="PPR" evidence="12">
    <location>
        <begin position="282"/>
        <end position="316"/>
    </location>
</feature>
<name>A0A7J6HUK0_CANSA</name>
<evidence type="ECO:0000256" key="2">
    <source>
        <dbReference type="ARBA" id="ARBA00007626"/>
    </source>
</evidence>
<feature type="repeat" description="PPR" evidence="12">
    <location>
        <begin position="209"/>
        <end position="243"/>
    </location>
</feature>
<dbReference type="AlphaFoldDB" id="A0A7J6HUK0"/>
<keyword evidence="8" id="KW-0418">Kinase</keyword>
<feature type="repeat" description="PPR" evidence="12">
    <location>
        <begin position="352"/>
        <end position="386"/>
    </location>
</feature>
<dbReference type="NCBIfam" id="TIGR01313">
    <property type="entry name" value="therm_gnt_kin"/>
    <property type="match status" value="1"/>
</dbReference>
<dbReference type="FunFam" id="3.40.50.300:FF:000522">
    <property type="entry name" value="Gluconokinase"/>
    <property type="match status" value="1"/>
</dbReference>
<keyword evidence="6" id="KW-0677">Repeat</keyword>
<evidence type="ECO:0000256" key="6">
    <source>
        <dbReference type="ARBA" id="ARBA00022737"/>
    </source>
</evidence>
<evidence type="ECO:0000256" key="7">
    <source>
        <dbReference type="ARBA" id="ARBA00022741"/>
    </source>
</evidence>
<dbReference type="PANTHER" id="PTHR47934">
    <property type="entry name" value="PENTATRICOPEPTIDE REPEAT-CONTAINING PROTEIN PET309, MITOCHONDRIAL"/>
    <property type="match status" value="1"/>
</dbReference>
<comment type="pathway">
    <text evidence="1">Carbohydrate acid metabolism; D-gluconate degradation.</text>
</comment>
<dbReference type="UniPathway" id="UPA00792"/>
<evidence type="ECO:0000256" key="11">
    <source>
        <dbReference type="ARBA" id="ARBA00048090"/>
    </source>
</evidence>
<feature type="repeat" description="PPR" evidence="12">
    <location>
        <begin position="387"/>
        <end position="421"/>
    </location>
</feature>
<keyword evidence="5" id="KW-0808">Transferase</keyword>
<evidence type="ECO:0000313" key="13">
    <source>
        <dbReference type="EMBL" id="KAF4398967.1"/>
    </source>
</evidence>
<keyword evidence="7" id="KW-0547">Nucleotide-binding</keyword>
<dbReference type="InterPro" id="IPR006001">
    <property type="entry name" value="Therm_gnt_kin"/>
</dbReference>
<dbReference type="InterPro" id="IPR051114">
    <property type="entry name" value="Mito_RNA_Proc_CCM1"/>
</dbReference>
<evidence type="ECO:0000256" key="9">
    <source>
        <dbReference type="ARBA" id="ARBA00022840"/>
    </source>
</evidence>
<evidence type="ECO:0000256" key="10">
    <source>
        <dbReference type="ARBA" id="ARBA00029835"/>
    </source>
</evidence>
<dbReference type="CDD" id="cd02021">
    <property type="entry name" value="GntK"/>
    <property type="match status" value="1"/>
</dbReference>
<dbReference type="PANTHER" id="PTHR47934:SF6">
    <property type="entry name" value="MITOCHONDRIAL GROUP I INTRON SPLICING FACTOR CCM1-RELATED"/>
    <property type="match status" value="1"/>
</dbReference>
<dbReference type="EC" id="2.7.1.12" evidence="4"/>
<dbReference type="SUPFAM" id="SSF81901">
    <property type="entry name" value="HCP-like"/>
    <property type="match status" value="1"/>
</dbReference>
<gene>
    <name evidence="13" type="ORF">G4B88_023561</name>
</gene>
<evidence type="ECO:0000256" key="12">
    <source>
        <dbReference type="PROSITE-ProRule" id="PRU00708"/>
    </source>
</evidence>
<evidence type="ECO:0000256" key="1">
    <source>
        <dbReference type="ARBA" id="ARBA00004875"/>
    </source>
</evidence>
<organism evidence="13 14">
    <name type="scientific">Cannabis sativa</name>
    <name type="common">Hemp</name>
    <name type="synonym">Marijuana</name>
    <dbReference type="NCBI Taxonomy" id="3483"/>
    <lineage>
        <taxon>Eukaryota</taxon>
        <taxon>Viridiplantae</taxon>
        <taxon>Streptophyta</taxon>
        <taxon>Embryophyta</taxon>
        <taxon>Tracheophyta</taxon>
        <taxon>Spermatophyta</taxon>
        <taxon>Magnoliopsida</taxon>
        <taxon>eudicotyledons</taxon>
        <taxon>Gunneridae</taxon>
        <taxon>Pentapetalae</taxon>
        <taxon>rosids</taxon>
        <taxon>fabids</taxon>
        <taxon>Rosales</taxon>
        <taxon>Cannabaceae</taxon>
        <taxon>Cannabis</taxon>
    </lineage>
</organism>
<dbReference type="NCBIfam" id="TIGR00756">
    <property type="entry name" value="PPR"/>
    <property type="match status" value="6"/>
</dbReference>
<dbReference type="Gene3D" id="3.40.50.300">
    <property type="entry name" value="P-loop containing nucleotide triphosphate hydrolases"/>
    <property type="match status" value="1"/>
</dbReference>
<dbReference type="SUPFAM" id="SSF52540">
    <property type="entry name" value="P-loop containing nucleoside triphosphate hydrolases"/>
    <property type="match status" value="1"/>
</dbReference>
<protein>
    <recommendedName>
        <fullName evidence="4">gluconokinase</fullName>
        <ecNumber evidence="4">2.7.1.12</ecNumber>
    </recommendedName>
    <alternativeName>
        <fullName evidence="10">Gluconate kinase</fullName>
    </alternativeName>
</protein>
<dbReference type="GO" id="GO:0005739">
    <property type="term" value="C:mitochondrion"/>
    <property type="evidence" value="ECO:0007669"/>
    <property type="project" value="TreeGrafter"/>
</dbReference>
<keyword evidence="14" id="KW-1185">Reference proteome</keyword>
<dbReference type="InterPro" id="IPR027417">
    <property type="entry name" value="P-loop_NTPase"/>
</dbReference>
<dbReference type="InterPro" id="IPR002885">
    <property type="entry name" value="PPR_rpt"/>
</dbReference>
<evidence type="ECO:0000256" key="4">
    <source>
        <dbReference type="ARBA" id="ARBA00012054"/>
    </source>
</evidence>
<dbReference type="InterPro" id="IPR011990">
    <property type="entry name" value="TPR-like_helical_dom_sf"/>
</dbReference>
<dbReference type="GO" id="GO:0003729">
    <property type="term" value="F:mRNA binding"/>
    <property type="evidence" value="ECO:0007669"/>
    <property type="project" value="TreeGrafter"/>
</dbReference>
<keyword evidence="9" id="KW-0067">ATP-binding</keyword>
<sequence length="633" mass="71249">MEKKNVMIATSNHSLGDRLKIRRKQMSLLCGFAMKIPNEGVKEKKKRVVKSSQEVMRVLKSTNKDPNSAFLHFMVVASSVVLTTKACNYMLQILVTHNRVEDMAVVFDLMQKKKVKRNLNTYLAIFQGLYIRGGIRQAPVALEKMRMAGEALEVYNRMVMEGMKPGLKVYSALMVAFGKQKDTQTVMSKFDNAMALFVDMKASSCYKPDRVTYITLLGKLSDFGELETMEEIWDEMEADGFVPDVVFFTILVNAYCKAVKYSSVDKAIDLYYDHVGCDFAPSPHTYGSLIDGLFKLGRHEEAMLFFHEMAEYGCKANRAIFNILINGFGKTGDVETARHLFRRMVKEGIRPDLKTYTVLVDSLCLSGKVDEALCYFEELKQSGLSLNIVCYKLLINALGRSHRVEEALLLYEEMQCRGICPDRYTYNSLILSLGIAGMVEQAVKINGKGTESESEIAIVVMGVSGAGKSTIGEMLAKMTNFSFIDADDFHPNSNKEKMKKGIPLTEEDRIPWLETLRDVLRKSLEDKKSLILGCSALQRRYREILRSADPNYAPQSYGTSNIVKFVLLDASAEVLEARLEKRAAEGKHFMASTLLRSQLELLQIDDSENILKVDATLAPQIIVDTIQTLMIRG</sequence>
<dbReference type="GO" id="GO:0005975">
    <property type="term" value="P:carbohydrate metabolic process"/>
    <property type="evidence" value="ECO:0007669"/>
    <property type="project" value="InterPro"/>
</dbReference>
<dbReference type="GO" id="GO:0005524">
    <property type="term" value="F:ATP binding"/>
    <property type="evidence" value="ECO:0007669"/>
    <property type="project" value="UniProtKB-KW"/>
</dbReference>
<dbReference type="GO" id="GO:0006396">
    <property type="term" value="P:RNA processing"/>
    <property type="evidence" value="ECO:0007669"/>
    <property type="project" value="TreeGrafter"/>
</dbReference>
<dbReference type="PROSITE" id="PS51375">
    <property type="entry name" value="PPR"/>
    <property type="match status" value="5"/>
</dbReference>
<dbReference type="Pfam" id="PF01535">
    <property type="entry name" value="PPR"/>
    <property type="match status" value="1"/>
</dbReference>
<proteinExistence type="inferred from homology"/>
<reference evidence="13 14" key="1">
    <citation type="journal article" date="2020" name="bioRxiv">
        <title>Sequence and annotation of 42 cannabis genomes reveals extensive copy number variation in cannabinoid synthesis and pathogen resistance genes.</title>
        <authorList>
            <person name="Mckernan K.J."/>
            <person name="Helbert Y."/>
            <person name="Kane L.T."/>
            <person name="Ebling H."/>
            <person name="Zhang L."/>
            <person name="Liu B."/>
            <person name="Eaton Z."/>
            <person name="Mclaughlin S."/>
            <person name="Kingan S."/>
            <person name="Baybayan P."/>
            <person name="Concepcion G."/>
            <person name="Jordan M."/>
            <person name="Riva A."/>
            <person name="Barbazuk W."/>
            <person name="Harkins T."/>
        </authorList>
    </citation>
    <scope>NUCLEOTIDE SEQUENCE [LARGE SCALE GENOMIC DNA]</scope>
    <source>
        <strain evidence="14">cv. Jamaican Lion 4</strain>
        <tissue evidence="13">Leaf</tissue>
    </source>
</reference>
<dbReference type="GO" id="GO:0007005">
    <property type="term" value="P:mitochondrion organization"/>
    <property type="evidence" value="ECO:0007669"/>
    <property type="project" value="TreeGrafter"/>
</dbReference>
<feature type="repeat" description="PPR" evidence="12">
    <location>
        <begin position="317"/>
        <end position="351"/>
    </location>
</feature>
<comment type="similarity">
    <text evidence="2">Belongs to the PPR family. P subfamily.</text>
</comment>
<evidence type="ECO:0000256" key="5">
    <source>
        <dbReference type="ARBA" id="ARBA00022679"/>
    </source>
</evidence>
<evidence type="ECO:0000313" key="14">
    <source>
        <dbReference type="Proteomes" id="UP000583929"/>
    </source>
</evidence>
<dbReference type="Proteomes" id="UP000583929">
    <property type="component" value="Unassembled WGS sequence"/>
</dbReference>
<comment type="similarity">
    <text evidence="3">Belongs to the gluconokinase GntK/GntV family.</text>
</comment>
<dbReference type="Pfam" id="PF13671">
    <property type="entry name" value="AAA_33"/>
    <property type="match status" value="1"/>
</dbReference>